<evidence type="ECO:0000256" key="1">
    <source>
        <dbReference type="SAM" id="Phobius"/>
    </source>
</evidence>
<keyword evidence="1" id="KW-1133">Transmembrane helix</keyword>
<dbReference type="Proteomes" id="UP000248840">
    <property type="component" value="Unassembled WGS sequence"/>
</dbReference>
<dbReference type="Pfam" id="PF13240">
    <property type="entry name" value="Zn_Ribbon_1"/>
    <property type="match status" value="1"/>
</dbReference>
<name>A0A328YHH2_9FLAO</name>
<feature type="transmembrane region" description="Helical" evidence="1">
    <location>
        <begin position="52"/>
        <end position="76"/>
    </location>
</feature>
<keyword evidence="1" id="KW-0472">Membrane</keyword>
<proteinExistence type="predicted"/>
<keyword evidence="4" id="KW-1185">Reference proteome</keyword>
<organism evidence="3 4">
    <name type="scientific">Flavobacterium aciduliphilum</name>
    <dbReference type="NCBI Taxonomy" id="1101402"/>
    <lineage>
        <taxon>Bacteria</taxon>
        <taxon>Pseudomonadati</taxon>
        <taxon>Bacteroidota</taxon>
        <taxon>Flavobacteriia</taxon>
        <taxon>Flavobacteriales</taxon>
        <taxon>Flavobacteriaceae</taxon>
        <taxon>Flavobacterium</taxon>
    </lineage>
</organism>
<protein>
    <submittedName>
        <fullName evidence="3">Zinc ribbon protein</fullName>
    </submittedName>
</protein>
<feature type="transmembrane region" description="Helical" evidence="1">
    <location>
        <begin position="117"/>
        <end position="133"/>
    </location>
</feature>
<feature type="transmembrane region" description="Helical" evidence="1">
    <location>
        <begin position="139"/>
        <end position="158"/>
    </location>
</feature>
<evidence type="ECO:0000259" key="2">
    <source>
        <dbReference type="Pfam" id="PF13240"/>
    </source>
</evidence>
<dbReference type="EMBL" id="QLSZ01000005">
    <property type="protein sequence ID" value="RAR72553.1"/>
    <property type="molecule type" value="Genomic_DNA"/>
</dbReference>
<dbReference type="AlphaFoldDB" id="A0A328YHH2"/>
<evidence type="ECO:0000313" key="4">
    <source>
        <dbReference type="Proteomes" id="UP000248840"/>
    </source>
</evidence>
<reference evidence="3 4" key="1">
    <citation type="submission" date="2018-06" db="EMBL/GenBank/DDBJ databases">
        <title>Genomic Encyclopedia of Archaeal and Bacterial Type Strains, Phase II (KMG-II): from individual species to whole genera.</title>
        <authorList>
            <person name="Goeker M."/>
        </authorList>
    </citation>
    <scope>NUCLEOTIDE SEQUENCE [LARGE SCALE GENOMIC DNA]</scope>
    <source>
        <strain evidence="3 4">DSM 25663</strain>
    </source>
</reference>
<dbReference type="OrthoDB" id="1271222at2"/>
<dbReference type="RefSeq" id="WP_112113034.1">
    <property type="nucleotide sequence ID" value="NZ_QLSZ01000005.1"/>
</dbReference>
<comment type="caution">
    <text evidence="3">The sequence shown here is derived from an EMBL/GenBank/DDBJ whole genome shotgun (WGS) entry which is preliminary data.</text>
</comment>
<keyword evidence="1" id="KW-0812">Transmembrane</keyword>
<gene>
    <name evidence="3" type="ORF">CLV55_105123</name>
</gene>
<evidence type="ECO:0000313" key="3">
    <source>
        <dbReference type="EMBL" id="RAR72553.1"/>
    </source>
</evidence>
<sequence length="159" mass="18636">MALKYCPECGSQVSEFAIQCIKCGYPINSNNNISKTSYLSNDKINNSEVSNVYAWIIAFTPIIGTFVQGFMFGFMNSFNSNHYYNFDSFWWVYIVLNSIFCVVDIQNLQKNNINTKGKYLSLWGFFFVPVYLFKRAELLNQNQTYFWIWILAFLISLFI</sequence>
<feature type="transmembrane region" description="Helical" evidence="1">
    <location>
        <begin position="88"/>
        <end position="105"/>
    </location>
</feature>
<dbReference type="InterPro" id="IPR026870">
    <property type="entry name" value="Zinc_ribbon_dom"/>
</dbReference>
<accession>A0A328YHH2</accession>
<feature type="domain" description="Zinc-ribbon" evidence="2">
    <location>
        <begin position="5"/>
        <end position="27"/>
    </location>
</feature>